<dbReference type="GO" id="GO:0016791">
    <property type="term" value="F:phosphatase activity"/>
    <property type="evidence" value="ECO:0007669"/>
    <property type="project" value="EnsemblPlants"/>
</dbReference>
<dbReference type="GeneID" id="109723588"/>
<feature type="domain" description="Calcineurin-like phosphoesterase" evidence="2">
    <location>
        <begin position="58"/>
        <end position="319"/>
    </location>
</feature>
<proteinExistence type="predicted"/>
<accession>A0A6P5GQ93</accession>
<evidence type="ECO:0000259" key="2">
    <source>
        <dbReference type="Pfam" id="PF00149"/>
    </source>
</evidence>
<reference evidence="3" key="1">
    <citation type="journal article" date="2015" name="Nat. Genet.">
        <title>The pineapple genome and the evolution of CAM photosynthesis.</title>
        <authorList>
            <person name="Ming R."/>
            <person name="VanBuren R."/>
            <person name="Wai C.M."/>
            <person name="Tang H."/>
            <person name="Schatz M.C."/>
            <person name="Bowers J.E."/>
            <person name="Lyons E."/>
            <person name="Wang M.L."/>
            <person name="Chen J."/>
            <person name="Biggers E."/>
            <person name="Zhang J."/>
            <person name="Huang L."/>
            <person name="Zhang L."/>
            <person name="Miao W."/>
            <person name="Zhang J."/>
            <person name="Ye Z."/>
            <person name="Miao C."/>
            <person name="Lin Z."/>
            <person name="Wang H."/>
            <person name="Zhou H."/>
            <person name="Yim W.C."/>
            <person name="Priest H.D."/>
            <person name="Zheng C."/>
            <person name="Woodhouse M."/>
            <person name="Edger P.P."/>
            <person name="Guyot R."/>
            <person name="Guo H.B."/>
            <person name="Guo H."/>
            <person name="Zheng G."/>
            <person name="Singh R."/>
            <person name="Sharma A."/>
            <person name="Min X."/>
            <person name="Zheng Y."/>
            <person name="Lee H."/>
            <person name="Gurtowski J."/>
            <person name="Sedlazeck F.J."/>
            <person name="Harkess A."/>
            <person name="McKain M.R."/>
            <person name="Liao Z."/>
            <person name="Fang J."/>
            <person name="Liu J."/>
            <person name="Zhang X."/>
            <person name="Zhang Q."/>
            <person name="Hu W."/>
            <person name="Qin Y."/>
            <person name="Wang K."/>
            <person name="Chen L.Y."/>
            <person name="Shirley N."/>
            <person name="Lin Y.R."/>
            <person name="Liu L.Y."/>
            <person name="Hernandez A.G."/>
            <person name="Wright C.L."/>
            <person name="Bulone V."/>
            <person name="Tuskan G.A."/>
            <person name="Heath K."/>
            <person name="Zee F."/>
            <person name="Moore P.H."/>
            <person name="Sunkar R."/>
            <person name="Leebens-Mack J.H."/>
            <person name="Mockler T."/>
            <person name="Bennetzen J.L."/>
            <person name="Freeling M."/>
            <person name="Sankoff D."/>
            <person name="Paterson A.H."/>
            <person name="Zhu X."/>
            <person name="Yang X."/>
            <person name="Smith J.A."/>
            <person name="Cushman J.C."/>
            <person name="Paull R.E."/>
            <person name="Yu Q."/>
        </authorList>
    </citation>
    <scope>NUCLEOTIDE SEQUENCE [LARGE SCALE GENOMIC DNA]</scope>
    <source>
        <strain evidence="3">cv. F153</strain>
    </source>
</reference>
<dbReference type="OrthoDB" id="5976022at2759"/>
<dbReference type="PANTHER" id="PTHR47680">
    <property type="entry name" value="SHEWANELLA-LIKE PROTEIN PHOSPHATASE 2"/>
    <property type="match status" value="1"/>
</dbReference>
<dbReference type="GO" id="GO:0005829">
    <property type="term" value="C:cytosol"/>
    <property type="evidence" value="ECO:0007669"/>
    <property type="project" value="EnsemblPlants"/>
</dbReference>
<dbReference type="InterPro" id="IPR029052">
    <property type="entry name" value="Metallo-depent_PP-like"/>
</dbReference>
<evidence type="ECO:0000256" key="1">
    <source>
        <dbReference type="SAM" id="MobiDB-lite"/>
    </source>
</evidence>
<feature type="region of interest" description="Disordered" evidence="1">
    <location>
        <begin position="35"/>
        <end position="54"/>
    </location>
</feature>
<dbReference type="Proteomes" id="UP000515123">
    <property type="component" value="Linkage group 17"/>
</dbReference>
<dbReference type="InterPro" id="IPR004843">
    <property type="entry name" value="Calcineurin-like_PHP"/>
</dbReference>
<protein>
    <submittedName>
        <fullName evidence="4">Shewanella-like protein phosphatase 2</fullName>
    </submittedName>
</protein>
<dbReference type="Gramene" id="Aco003446.1.mrna1">
    <property type="protein sequence ID" value="Aco003446.1.mrna1.cds1"/>
    <property type="gene ID" value="Aco003446.1.path1"/>
</dbReference>
<sequence length="407" mass="43668">MESPDPICGGVPPLVASFVDTFVDYCVSGLFFPTNPNPNPNANPNPDPPPTRLPPAARLVAIGDLHGDLHKAREALSLAGLSEPSSSAAGASRWCGGATVAVQVGDVLDRGGDEIRLLYLLHRLKLDAARHGGALLTVLGNHEVMNVAGDFRYATPAGLDEFESWARWFRAGLAMKRLVPDLPPPRDPFRGVPRSFPGIKPEFWEGLTARIAALRPEGPISARFLAENHTVLVVGDSVFVHGGLLESHVEHGLETINEEVREWIRGARPRAPAHVRGRDAVVWLRKFSEDGEGKECDCTHLKDVLGRIPGTRRMVMGHTIQKQGITAACGEQAVRIDVGLSRGCGDGAPQVLEIGSGGNAVRVLATEPATVVGRWGVRRREDEVAKEGLAMLVKESGTGLREVEATA</sequence>
<dbReference type="GO" id="GO:0030145">
    <property type="term" value="F:manganese ion binding"/>
    <property type="evidence" value="ECO:0007669"/>
    <property type="project" value="EnsemblPlants"/>
</dbReference>
<dbReference type="PANTHER" id="PTHR47680:SF2">
    <property type="entry name" value="SHEWANELLA-LIKE PROTEIN PHOSPHATASE 2"/>
    <property type="match status" value="1"/>
</dbReference>
<evidence type="ECO:0000313" key="4">
    <source>
        <dbReference type="RefSeq" id="XP_020107610.1"/>
    </source>
</evidence>
<dbReference type="RefSeq" id="XP_020107610.1">
    <property type="nucleotide sequence ID" value="XM_020252021.1"/>
</dbReference>
<feature type="compositionally biased region" description="Pro residues" evidence="1">
    <location>
        <begin position="35"/>
        <end position="53"/>
    </location>
</feature>
<keyword evidence="3" id="KW-1185">Reference proteome</keyword>
<evidence type="ECO:0000313" key="3">
    <source>
        <dbReference type="Proteomes" id="UP000515123"/>
    </source>
</evidence>
<dbReference type="AlphaFoldDB" id="A0A6P5GQ93"/>
<dbReference type="Pfam" id="PF00149">
    <property type="entry name" value="Metallophos"/>
    <property type="match status" value="1"/>
</dbReference>
<dbReference type="SUPFAM" id="SSF56300">
    <property type="entry name" value="Metallo-dependent phosphatases"/>
    <property type="match status" value="1"/>
</dbReference>
<gene>
    <name evidence="4" type="primary">LOC109723588</name>
</gene>
<reference evidence="4" key="2">
    <citation type="submission" date="2025-08" db="UniProtKB">
        <authorList>
            <consortium name="RefSeq"/>
        </authorList>
    </citation>
    <scope>IDENTIFICATION</scope>
    <source>
        <tissue evidence="4">Leaf</tissue>
    </source>
</reference>
<organism evidence="3 4">
    <name type="scientific">Ananas comosus</name>
    <name type="common">Pineapple</name>
    <name type="synonym">Ananas ananas</name>
    <dbReference type="NCBI Taxonomy" id="4615"/>
    <lineage>
        <taxon>Eukaryota</taxon>
        <taxon>Viridiplantae</taxon>
        <taxon>Streptophyta</taxon>
        <taxon>Embryophyta</taxon>
        <taxon>Tracheophyta</taxon>
        <taxon>Spermatophyta</taxon>
        <taxon>Magnoliopsida</taxon>
        <taxon>Liliopsida</taxon>
        <taxon>Poales</taxon>
        <taxon>Bromeliaceae</taxon>
        <taxon>Bromelioideae</taxon>
        <taxon>Ananas</taxon>
    </lineage>
</organism>
<name>A0A6P5GQ93_ANACO</name>
<dbReference type="Gene3D" id="3.60.21.10">
    <property type="match status" value="1"/>
</dbReference>